<organism evidence="1 2">
    <name type="scientific">Marivirga tractuosa (strain ATCC 23168 / DSM 4126 / NBRC 15989 / NCIMB 1408 / VKM B-1430 / H-43)</name>
    <name type="common">Microscilla tractuosa</name>
    <name type="synonym">Flexibacter tractuosus</name>
    <dbReference type="NCBI Taxonomy" id="643867"/>
    <lineage>
        <taxon>Bacteria</taxon>
        <taxon>Pseudomonadati</taxon>
        <taxon>Bacteroidota</taxon>
        <taxon>Cytophagia</taxon>
        <taxon>Cytophagales</taxon>
        <taxon>Marivirgaceae</taxon>
        <taxon>Marivirga</taxon>
    </lineage>
</organism>
<dbReference type="OrthoDB" id="62581at2"/>
<reference evidence="1 2" key="1">
    <citation type="journal article" date="2011" name="Stand. Genomic Sci.">
        <title>Complete genome sequence of Marivirga tractuosa type strain (H-43).</title>
        <authorList>
            <person name="Pagani I."/>
            <person name="Chertkov O."/>
            <person name="Lapidus A."/>
            <person name="Lucas S."/>
            <person name="Del Rio T.G."/>
            <person name="Tice H."/>
            <person name="Copeland A."/>
            <person name="Cheng J.F."/>
            <person name="Nolan M."/>
            <person name="Saunders E."/>
            <person name="Pitluck S."/>
            <person name="Held B."/>
            <person name="Goodwin L."/>
            <person name="Liolios K."/>
            <person name="Ovchinikova G."/>
            <person name="Ivanova N."/>
            <person name="Mavromatis K."/>
            <person name="Pati A."/>
            <person name="Chen A."/>
            <person name="Palaniappan K."/>
            <person name="Land M."/>
            <person name="Hauser L."/>
            <person name="Jeffries C.D."/>
            <person name="Detter J.C."/>
            <person name="Han C."/>
            <person name="Tapia R."/>
            <person name="Ngatchou-Djao O.D."/>
            <person name="Rohde M."/>
            <person name="Goker M."/>
            <person name="Spring S."/>
            <person name="Sikorski J."/>
            <person name="Woyke T."/>
            <person name="Bristow J."/>
            <person name="Eisen J.A."/>
            <person name="Markowitz V."/>
            <person name="Hugenholtz P."/>
            <person name="Klenk H.P."/>
            <person name="Kyrpides N.C."/>
        </authorList>
    </citation>
    <scope>NUCLEOTIDE SEQUENCE [LARGE SCALE GENOMIC DNA]</scope>
    <source>
        <strain evidence="2">ATCC 23168 / DSM 4126 / NBRC 15989 / NCIMB 1408 / VKM B-1430 / H-43</strain>
    </source>
</reference>
<dbReference type="KEGG" id="mtt:Ftrac_1631"/>
<gene>
    <name evidence="1" type="ordered locus">Ftrac_1631</name>
</gene>
<dbReference type="RefSeq" id="WP_013453767.1">
    <property type="nucleotide sequence ID" value="NC_014759.1"/>
</dbReference>
<name>E4TQ74_MARTH</name>
<dbReference type="PANTHER" id="PTHR41368">
    <property type="entry name" value="PROTEIN YGHO"/>
    <property type="match status" value="1"/>
</dbReference>
<dbReference type="AlphaFoldDB" id="E4TQ74"/>
<protein>
    <recommendedName>
        <fullName evidence="3">N-acetyltransferase domain-containing protein</fullName>
    </recommendedName>
</protein>
<dbReference type="InterPro" id="IPR039968">
    <property type="entry name" value="BcerS-like"/>
</dbReference>
<dbReference type="EMBL" id="CP002349">
    <property type="protein sequence ID" value="ADR21620.1"/>
    <property type="molecule type" value="Genomic_DNA"/>
</dbReference>
<dbReference type="InterPro" id="IPR016181">
    <property type="entry name" value="Acyl_CoA_acyltransferase"/>
</dbReference>
<dbReference type="HOGENOM" id="CLU_789143_0_0_10"/>
<evidence type="ECO:0000313" key="2">
    <source>
        <dbReference type="Proteomes" id="UP000008720"/>
    </source>
</evidence>
<proteinExistence type="predicted"/>
<accession>E4TQ74</accession>
<dbReference type="SUPFAM" id="SSF55729">
    <property type="entry name" value="Acyl-CoA N-acyltransferases (Nat)"/>
    <property type="match status" value="1"/>
</dbReference>
<dbReference type="Proteomes" id="UP000008720">
    <property type="component" value="Chromosome"/>
</dbReference>
<evidence type="ECO:0008006" key="3">
    <source>
        <dbReference type="Google" id="ProtNLM"/>
    </source>
</evidence>
<dbReference type="PANTHER" id="PTHR41368:SF1">
    <property type="entry name" value="PROTEIN YGHO"/>
    <property type="match status" value="1"/>
</dbReference>
<keyword evidence="2" id="KW-1185">Reference proteome</keyword>
<dbReference type="eggNOG" id="COG1247">
    <property type="taxonomic scope" value="Bacteria"/>
</dbReference>
<evidence type="ECO:0000313" key="1">
    <source>
        <dbReference type="EMBL" id="ADR21620.1"/>
    </source>
</evidence>
<dbReference type="Gene3D" id="3.40.630.30">
    <property type="match status" value="1"/>
</dbReference>
<sequence>MSLKIKKISPESAEFNRFYNFPKGIYPEDSPKWKVPEDFDFKNLIAIYGVEDENNLLARAALYQNPNLNFQNQPTCSIGNYEAENHPKAAQILIDQVSEDAKKLGAKFLLGPMNGSTWSTYRFAESTNSPFFLEPHYLNYYQKHFLNAGFKSVRNYNSKLVEEIPTDSLEPENELIELQKSLKVNVRPINMTDFAGDLKKLHELVHQAFAHNFLFTPLGKEEFVQKYMSTEKILNQEYTRIAEDEDGNFLAFFFCLDDHLNPAEKRLIIKTIARHPDPKWKGLGQLMGSLLYRKAKKDGYQSIIHALMDEDANSSSISTKFAGKPINRYFLYAKEL</sequence>
<dbReference type="STRING" id="643867.Ftrac_1631"/>